<evidence type="ECO:0000256" key="1">
    <source>
        <dbReference type="SAM" id="MobiDB-lite"/>
    </source>
</evidence>
<dbReference type="EMBL" id="MPOJ01000030">
    <property type="protein sequence ID" value="OOH69766.1"/>
    <property type="molecule type" value="Genomic_DNA"/>
</dbReference>
<name>A0A1V3SSU2_9BACT</name>
<reference evidence="3 4" key="1">
    <citation type="submission" date="2016-11" db="EMBL/GenBank/DDBJ databases">
        <title>Comparative genomics of co-occurring bacteria in distinct bioleaching systems unravels niche-specific adaptation.</title>
        <authorList>
            <person name="Zhang X."/>
            <person name="Liu X."/>
            <person name="Yin H."/>
        </authorList>
    </citation>
    <scope>NUCLEOTIDE SEQUENCE [LARGE SCALE GENOMIC DNA]</scope>
    <source>
        <strain evidence="3 4">DX</strain>
    </source>
</reference>
<dbReference type="PANTHER" id="PTHR33293">
    <property type="entry name" value="INSERTION ELEMENT IS1 1 PROTEIN INSB-RELATED"/>
    <property type="match status" value="1"/>
</dbReference>
<dbReference type="InterPro" id="IPR051354">
    <property type="entry name" value="Transposase_27_IS1"/>
</dbReference>
<dbReference type="NCBIfam" id="NF033547">
    <property type="entry name" value="transpos_IS1595"/>
    <property type="match status" value="1"/>
</dbReference>
<dbReference type="InterPro" id="IPR024445">
    <property type="entry name" value="Tnp_ISXO2-like"/>
</dbReference>
<sequence>MATDLQGTYPQNNPVLEQVDRAFSEHPRCPHCQHEQVAKWGRVQGLQRYRCRACHRQFTPLTNTPLSRLRKREKWAAYLEAMEDGLSVRKAAERVGVNPNTAFLWRHRFLASPAKEKPTLLRGIVESDETFIRRSRKGERRMDRLARKRGTKAPNTGMDPEHWVPVLVARDRGAVTTDSILPEVTSQTLKRSLVPVLDKDAVLCHDGLPSYFTLARETGISHRTVYAAHGKRVLKGVFHIQNVNAYHSRLKEWLERFHGVATKYLSSYLGWRRFLELKLPSVSFSRAILQAIVAPGRLHSFART</sequence>
<proteinExistence type="predicted"/>
<gene>
    <name evidence="3" type="ORF">BOX24_12080</name>
</gene>
<evidence type="ECO:0000313" key="4">
    <source>
        <dbReference type="Proteomes" id="UP000188586"/>
    </source>
</evidence>
<accession>A0A1V3SSU2</accession>
<dbReference type="SUPFAM" id="SSF48295">
    <property type="entry name" value="TrpR-like"/>
    <property type="match status" value="1"/>
</dbReference>
<dbReference type="PANTHER" id="PTHR33293:SF1">
    <property type="entry name" value="INSERTION ELEMENT IS1 1 PROTEIN INSB-RELATED"/>
    <property type="match status" value="1"/>
</dbReference>
<feature type="domain" description="ISXO2-like transposase" evidence="2">
    <location>
        <begin position="120"/>
        <end position="277"/>
    </location>
</feature>
<dbReference type="Proteomes" id="UP000188586">
    <property type="component" value="Unassembled WGS sequence"/>
</dbReference>
<dbReference type="GO" id="GO:0043565">
    <property type="term" value="F:sequence-specific DNA binding"/>
    <property type="evidence" value="ECO:0007669"/>
    <property type="project" value="InterPro"/>
</dbReference>
<dbReference type="SMART" id="SM01126">
    <property type="entry name" value="DDE_Tnp_IS1595"/>
    <property type="match status" value="1"/>
</dbReference>
<comment type="caution">
    <text evidence="3">The sequence shown here is derived from an EMBL/GenBank/DDBJ whole genome shotgun (WGS) entry which is preliminary data.</text>
</comment>
<dbReference type="AlphaFoldDB" id="A0A1V3SSU2"/>
<dbReference type="Pfam" id="PF13384">
    <property type="entry name" value="HTH_23"/>
    <property type="match status" value="1"/>
</dbReference>
<protein>
    <recommendedName>
        <fullName evidence="2">ISXO2-like transposase domain-containing protein</fullName>
    </recommendedName>
</protein>
<dbReference type="Pfam" id="PF12762">
    <property type="entry name" value="DDE_Tnp_IS1595"/>
    <property type="match status" value="1"/>
</dbReference>
<feature type="region of interest" description="Disordered" evidence="1">
    <location>
        <begin position="140"/>
        <end position="160"/>
    </location>
</feature>
<organism evidence="3 4">
    <name type="scientific">Leptospirillum ferriphilum</name>
    <dbReference type="NCBI Taxonomy" id="178606"/>
    <lineage>
        <taxon>Bacteria</taxon>
        <taxon>Pseudomonadati</taxon>
        <taxon>Nitrospirota</taxon>
        <taxon>Nitrospiria</taxon>
        <taxon>Nitrospirales</taxon>
        <taxon>Nitrospiraceae</taxon>
        <taxon>Leptospirillum</taxon>
    </lineage>
</organism>
<evidence type="ECO:0000313" key="3">
    <source>
        <dbReference type="EMBL" id="OOH69766.1"/>
    </source>
</evidence>
<evidence type="ECO:0000259" key="2">
    <source>
        <dbReference type="SMART" id="SM01126"/>
    </source>
</evidence>
<dbReference type="InterPro" id="IPR010921">
    <property type="entry name" value="Trp_repressor/repl_initiator"/>
</dbReference>